<gene>
    <name evidence="14" type="primary">glgP</name>
    <name evidence="14" type="ORF">IAA42_00345</name>
</gene>
<proteinExistence type="inferred from homology"/>
<comment type="function">
    <text evidence="13">Allosteric enzyme that catalyzes the rate-limiting step in glycogen catabolism, the phosphorolytic cleavage of glycogen to produce glucose-1-phosphate, and plays a central role in maintaining cellular and organismal glucose homeostasis.</text>
</comment>
<evidence type="ECO:0000256" key="8">
    <source>
        <dbReference type="ARBA" id="ARBA00022679"/>
    </source>
</evidence>
<evidence type="ECO:0000256" key="11">
    <source>
        <dbReference type="ARBA" id="ARBA00025174"/>
    </source>
</evidence>
<dbReference type="FunFam" id="3.40.50.2000:FF:000153">
    <property type="entry name" value="Alpha-1,4 glucan phosphorylase"/>
    <property type="match status" value="1"/>
</dbReference>
<dbReference type="GO" id="GO:0005737">
    <property type="term" value="C:cytoplasm"/>
    <property type="evidence" value="ECO:0007669"/>
    <property type="project" value="UniProtKB-SubCell"/>
</dbReference>
<keyword evidence="7 13" id="KW-0328">Glycosyltransferase</keyword>
<dbReference type="PIRSF" id="PIRSF000460">
    <property type="entry name" value="Pprylas_GlgP"/>
    <property type="match status" value="1"/>
</dbReference>
<dbReference type="GO" id="GO:0030170">
    <property type="term" value="F:pyridoxal phosphate binding"/>
    <property type="evidence" value="ECO:0007669"/>
    <property type="project" value="InterPro"/>
</dbReference>
<reference evidence="14" key="1">
    <citation type="journal article" date="2021" name="PeerJ">
        <title>Extensive microbial diversity within the chicken gut microbiome revealed by metagenomics and culture.</title>
        <authorList>
            <person name="Gilroy R."/>
            <person name="Ravi A."/>
            <person name="Getino M."/>
            <person name="Pursley I."/>
            <person name="Horton D.L."/>
            <person name="Alikhan N.F."/>
            <person name="Baker D."/>
            <person name="Gharbi K."/>
            <person name="Hall N."/>
            <person name="Watson M."/>
            <person name="Adriaenssens E.M."/>
            <person name="Foster-Nyarko E."/>
            <person name="Jarju S."/>
            <person name="Secka A."/>
            <person name="Antonio M."/>
            <person name="Oren A."/>
            <person name="Chaudhuri R.R."/>
            <person name="La Ragione R."/>
            <person name="Hildebrand F."/>
            <person name="Pallen M.J."/>
        </authorList>
    </citation>
    <scope>NUCLEOTIDE SEQUENCE</scope>
    <source>
        <strain evidence="14">ChiHjej10B9-743</strain>
    </source>
</reference>
<evidence type="ECO:0000256" key="4">
    <source>
        <dbReference type="ARBA" id="ARBA00006047"/>
    </source>
</evidence>
<evidence type="ECO:0000256" key="5">
    <source>
        <dbReference type="ARBA" id="ARBA00022490"/>
    </source>
</evidence>
<dbReference type="Gene3D" id="3.40.50.2000">
    <property type="entry name" value="Glycogen Phosphorylase B"/>
    <property type="match status" value="2"/>
</dbReference>
<keyword evidence="6" id="KW-0021">Allosteric enzyme</keyword>
<comment type="function">
    <text evidence="11">Phosphorylase is an important allosteric enzyme in carbohydrate metabolism. Enzymes from different sources differ in their regulatory mechanisms and in their natural substrates. However, all known phosphorylases share catalytic and structural properties.</text>
</comment>
<evidence type="ECO:0000256" key="1">
    <source>
        <dbReference type="ARBA" id="ARBA00001275"/>
    </source>
</evidence>
<evidence type="ECO:0000256" key="13">
    <source>
        <dbReference type="RuleBase" id="RU000587"/>
    </source>
</evidence>
<dbReference type="EMBL" id="DXCP01000003">
    <property type="protein sequence ID" value="HIY78882.1"/>
    <property type="molecule type" value="Genomic_DNA"/>
</dbReference>
<dbReference type="PANTHER" id="PTHR11468:SF3">
    <property type="entry name" value="GLYCOGEN PHOSPHORYLASE, LIVER FORM"/>
    <property type="match status" value="1"/>
</dbReference>
<evidence type="ECO:0000256" key="3">
    <source>
        <dbReference type="ARBA" id="ARBA00004496"/>
    </source>
</evidence>
<organism evidence="14 15">
    <name type="scientific">Candidatus Olsenella excrementavium</name>
    <dbReference type="NCBI Taxonomy" id="2838709"/>
    <lineage>
        <taxon>Bacteria</taxon>
        <taxon>Bacillati</taxon>
        <taxon>Actinomycetota</taxon>
        <taxon>Coriobacteriia</taxon>
        <taxon>Coriobacteriales</taxon>
        <taxon>Atopobiaceae</taxon>
        <taxon>Olsenella</taxon>
    </lineage>
</organism>
<accession>A0A9D1ZA83</accession>
<dbReference type="FunFam" id="3.40.50.2000:FF:000003">
    <property type="entry name" value="Alpha-1,4 glucan phosphorylase"/>
    <property type="match status" value="1"/>
</dbReference>
<reference evidence="14" key="2">
    <citation type="submission" date="2021-04" db="EMBL/GenBank/DDBJ databases">
        <authorList>
            <person name="Gilroy R."/>
        </authorList>
    </citation>
    <scope>NUCLEOTIDE SEQUENCE</scope>
    <source>
        <strain evidence="14">ChiHjej10B9-743</strain>
    </source>
</reference>
<keyword evidence="8 13" id="KW-0808">Transferase</keyword>
<dbReference type="EC" id="2.4.1.1" evidence="13"/>
<keyword evidence="5" id="KW-0963">Cytoplasm</keyword>
<comment type="similarity">
    <text evidence="4 13">Belongs to the glycogen phosphorylase family.</text>
</comment>
<comment type="cofactor">
    <cofactor evidence="2 13">
        <name>pyridoxal 5'-phosphate</name>
        <dbReference type="ChEBI" id="CHEBI:597326"/>
    </cofactor>
</comment>
<dbReference type="PANTHER" id="PTHR11468">
    <property type="entry name" value="GLYCOGEN PHOSPHORYLASE"/>
    <property type="match status" value="1"/>
</dbReference>
<comment type="catalytic activity">
    <reaction evidence="1 13">
        <text>[(1-&gt;4)-alpha-D-glucosyl](n) + phosphate = [(1-&gt;4)-alpha-D-glucosyl](n-1) + alpha-D-glucose 1-phosphate</text>
        <dbReference type="Rhea" id="RHEA:41732"/>
        <dbReference type="Rhea" id="RHEA-COMP:9584"/>
        <dbReference type="Rhea" id="RHEA-COMP:9586"/>
        <dbReference type="ChEBI" id="CHEBI:15444"/>
        <dbReference type="ChEBI" id="CHEBI:43474"/>
        <dbReference type="ChEBI" id="CHEBI:58601"/>
        <dbReference type="EC" id="2.4.1.1"/>
    </reaction>
</comment>
<evidence type="ECO:0000256" key="7">
    <source>
        <dbReference type="ARBA" id="ARBA00022676"/>
    </source>
</evidence>
<evidence type="ECO:0000313" key="14">
    <source>
        <dbReference type="EMBL" id="HIY78882.1"/>
    </source>
</evidence>
<evidence type="ECO:0000256" key="2">
    <source>
        <dbReference type="ARBA" id="ARBA00001933"/>
    </source>
</evidence>
<dbReference type="GO" id="GO:0008184">
    <property type="term" value="F:glycogen phosphorylase activity"/>
    <property type="evidence" value="ECO:0007669"/>
    <property type="project" value="InterPro"/>
</dbReference>
<dbReference type="AlphaFoldDB" id="A0A9D1ZA83"/>
<dbReference type="NCBIfam" id="TIGR02093">
    <property type="entry name" value="P_ylase"/>
    <property type="match status" value="1"/>
</dbReference>
<evidence type="ECO:0000256" key="9">
    <source>
        <dbReference type="ARBA" id="ARBA00022898"/>
    </source>
</evidence>
<evidence type="ECO:0000256" key="6">
    <source>
        <dbReference type="ARBA" id="ARBA00022533"/>
    </source>
</evidence>
<name>A0A9D1ZA83_9ACTN</name>
<comment type="caution">
    <text evidence="14">The sequence shown here is derived from an EMBL/GenBank/DDBJ whole genome shotgun (WGS) entry which is preliminary data.</text>
</comment>
<dbReference type="SUPFAM" id="SSF53756">
    <property type="entry name" value="UDP-Glycosyltransferase/glycogen phosphorylase"/>
    <property type="match status" value="1"/>
</dbReference>
<protein>
    <recommendedName>
        <fullName evidence="13">Alpha-1,4 glucan phosphorylase</fullName>
        <ecNumber evidence="13">2.4.1.1</ecNumber>
    </recommendedName>
</protein>
<dbReference type="Pfam" id="PF00343">
    <property type="entry name" value="Phosphorylase"/>
    <property type="match status" value="1"/>
</dbReference>
<keyword evidence="10 13" id="KW-0119">Carbohydrate metabolism</keyword>
<dbReference type="InterPro" id="IPR000811">
    <property type="entry name" value="Glyco_trans_35"/>
</dbReference>
<comment type="subcellular location">
    <subcellularLocation>
        <location evidence="3">Cytoplasm</location>
    </subcellularLocation>
</comment>
<dbReference type="GO" id="GO:0005980">
    <property type="term" value="P:glycogen catabolic process"/>
    <property type="evidence" value="ECO:0007669"/>
    <property type="project" value="TreeGrafter"/>
</dbReference>
<feature type="modified residue" description="N6-(pyridoxal phosphate)lysine" evidence="12">
    <location>
        <position position="591"/>
    </location>
</feature>
<evidence type="ECO:0000256" key="10">
    <source>
        <dbReference type="ARBA" id="ARBA00023277"/>
    </source>
</evidence>
<sequence length="741" mass="82031">MGTTLDDASDAQRFCALLRATRDLEGGMRPAAGDRKLYYFSAEFLVGRLLRANLVNLGLVDEVERILAAHGTTLAAVEDCEPEPSLGNGGLGRLAACFLDSIASLGLPGDGVGLNYHYGLFRQDLSEGVQLEEPNPWIEPESWLIDTGRSFSVPFGFGPLAARMYDIEVPGYENDVVNRLHLFDVESPAAAPERGIAFDKHDVTHGLTSFLYPDDSDEAGRLLRVYQQYFMVSAGAQLILAELEERGFAPEELAEHVAVHINDTHPSMVIPELVRLLMERGIAFEDAAGIVERTCAYTNHTILAEALETWPMHYLEQVAPGIVPVIRRLDALARTRTDDGRLAVVDAGDVVHMANLDVHFSHAVNGVAALHTQILVESEMRPFAELYPEKFSNKTNGVTFRRWLMGCNPALAELVTDAIGDGWVRDAGRLEDLLALRGDAGFARSLLDVKVANKKRLAAWLRSEQGIEVDPHSVFDIQVKRMHQYKRQQMNALYAIWKYLQIKRGNVPSRPVTMVFGAKAAPAYTLAKDTIALLLALSRLIAGDPQVSPWLRLVFVENYNVTAAEHLIPAADVSEQISLASKEASGTSNMKFMANGAVTLGTLDGANVEIAGLVGSDNIYLFGRSSEDVIGFYARGDYRPWDFWQHDGELAEVLDFICSPEMLAHGDAGCLTRVYRDFVAKDYFMALLDARDYVAVKERCLADYEDRSAWGERALVNVAKSGFFSSDRTIREYDRDIWHLS</sequence>
<evidence type="ECO:0000256" key="12">
    <source>
        <dbReference type="PIRSR" id="PIRSR000460-1"/>
    </source>
</evidence>
<dbReference type="Proteomes" id="UP000824133">
    <property type="component" value="Unassembled WGS sequence"/>
</dbReference>
<dbReference type="InterPro" id="IPR011833">
    <property type="entry name" value="Glycg_phsphrylas"/>
</dbReference>
<keyword evidence="9 12" id="KW-0663">Pyridoxal phosphate</keyword>
<evidence type="ECO:0000313" key="15">
    <source>
        <dbReference type="Proteomes" id="UP000824133"/>
    </source>
</evidence>